<evidence type="ECO:0000256" key="1">
    <source>
        <dbReference type="SAM" id="Phobius"/>
    </source>
</evidence>
<feature type="transmembrane region" description="Helical" evidence="1">
    <location>
        <begin position="78"/>
        <end position="95"/>
    </location>
</feature>
<dbReference type="Pfam" id="PF09980">
    <property type="entry name" value="DUF2214"/>
    <property type="match status" value="1"/>
</dbReference>
<dbReference type="OrthoDB" id="826511at2"/>
<accession>A0A2S0MY91</accession>
<keyword evidence="1" id="KW-0472">Membrane</keyword>
<dbReference type="EMBL" id="CP027669">
    <property type="protein sequence ID" value="AVO40862.1"/>
    <property type="molecule type" value="Genomic_DNA"/>
</dbReference>
<dbReference type="KEGG" id="simp:C6571_05775"/>
<organism evidence="2 3">
    <name type="scientific">Simplicispira suum</name>
    <dbReference type="NCBI Taxonomy" id="2109915"/>
    <lineage>
        <taxon>Bacteria</taxon>
        <taxon>Pseudomonadati</taxon>
        <taxon>Pseudomonadota</taxon>
        <taxon>Betaproteobacteria</taxon>
        <taxon>Burkholderiales</taxon>
        <taxon>Comamonadaceae</taxon>
        <taxon>Simplicispira</taxon>
    </lineage>
</organism>
<keyword evidence="3" id="KW-1185">Reference proteome</keyword>
<evidence type="ECO:0000313" key="3">
    <source>
        <dbReference type="Proteomes" id="UP000239326"/>
    </source>
</evidence>
<dbReference type="RefSeq" id="WP_106445851.1">
    <property type="nucleotide sequence ID" value="NZ_CP027669.1"/>
</dbReference>
<feature type="transmembrane region" description="Helical" evidence="1">
    <location>
        <begin position="47"/>
        <end position="66"/>
    </location>
</feature>
<feature type="transmembrane region" description="Helical" evidence="1">
    <location>
        <begin position="133"/>
        <end position="149"/>
    </location>
</feature>
<reference evidence="2 3" key="1">
    <citation type="submission" date="2018-03" db="EMBL/GenBank/DDBJ databases">
        <title>Genome sequencing of Simplicispira sp.</title>
        <authorList>
            <person name="Kim S.-J."/>
            <person name="Heo J."/>
            <person name="Kwon S.-W."/>
        </authorList>
    </citation>
    <scope>NUCLEOTIDE SEQUENCE [LARGE SCALE GENOMIC DNA]</scope>
    <source>
        <strain evidence="2 3">SC1-8</strain>
    </source>
</reference>
<dbReference type="AlphaFoldDB" id="A0A2S0MY91"/>
<protein>
    <submittedName>
        <fullName evidence="2">DUF2214 domain-containing protein</fullName>
    </submittedName>
</protein>
<keyword evidence="1" id="KW-0812">Transmembrane</keyword>
<evidence type="ECO:0000313" key="2">
    <source>
        <dbReference type="EMBL" id="AVO40862.1"/>
    </source>
</evidence>
<feature type="transmembrane region" description="Helical" evidence="1">
    <location>
        <begin position="6"/>
        <end position="27"/>
    </location>
</feature>
<keyword evidence="1" id="KW-1133">Transmembrane helix</keyword>
<proteinExistence type="predicted"/>
<dbReference type="InterPro" id="IPR018706">
    <property type="entry name" value="DUF2214_membrane"/>
</dbReference>
<dbReference type="Proteomes" id="UP000239326">
    <property type="component" value="Chromosome"/>
</dbReference>
<sequence length="151" mass="16990">MILESFLAFFHLVAIFTMVVFMASEAAMCRTEWMNAAVVHRLVRLDLIYGIFALSVLLAGLARTFWGVKGVAWYWSQPLLYLKLGLFIVIVLMSLRSTASFLRWRRNLVATGALPPPDEVLATRRWIMIETHLIGLVLLAAALLARGVLTL</sequence>
<name>A0A2S0MY91_9BURK</name>
<gene>
    <name evidence="2" type="ORF">C6571_05775</name>
</gene>